<dbReference type="EC" id="3.5.1.19" evidence="6"/>
<name>A0A401LFD7_9FIRM</name>
<sequence>MKKILIVVDMQNDFIDGSLGTPEAEAIVDNVVAKINTYTKDCVYATRDTHQDNYLQTQEGENLPIVHCIEGTYGWQLNKKVQAALGNAVVMNKPSFGSWELADMMVMEFAGLPAEECEIEIIGLCTDICVVSNALILKARLPEVKISVDASCCAGVRPESHAAALQTMQMCQIHVR</sequence>
<dbReference type="GO" id="GO:0019363">
    <property type="term" value="P:pyridine nucleotide biosynthetic process"/>
    <property type="evidence" value="ECO:0007669"/>
    <property type="project" value="UniProtKB-KW"/>
</dbReference>
<accession>A0A401LFD7</accession>
<dbReference type="AlphaFoldDB" id="A0A401LFD7"/>
<protein>
    <recommendedName>
        <fullName evidence="6">nicotinamidase</fullName>
        <ecNumber evidence="6">3.5.1.19</ecNumber>
    </recommendedName>
    <alternativeName>
        <fullName evidence="7">Nicotinamide deamidase</fullName>
    </alternativeName>
</protein>
<evidence type="ECO:0000313" key="10">
    <source>
        <dbReference type="Proteomes" id="UP000287361"/>
    </source>
</evidence>
<dbReference type="CDD" id="cd00431">
    <property type="entry name" value="cysteine_hydrolases"/>
    <property type="match status" value="1"/>
</dbReference>
<dbReference type="GO" id="GO:0046872">
    <property type="term" value="F:metal ion binding"/>
    <property type="evidence" value="ECO:0007669"/>
    <property type="project" value="UniProtKB-KW"/>
</dbReference>
<reference evidence="9 10" key="1">
    <citation type="submission" date="2018-10" db="EMBL/GenBank/DDBJ databases">
        <title>Draft Genome Sequence of Anaerotignum sp. KCTC 15736.</title>
        <authorList>
            <person name="Choi S.H."/>
            <person name="Kim J.S."/>
            <person name="Kang S.W."/>
            <person name="Lee J.S."/>
            <person name="Park S.H."/>
        </authorList>
    </citation>
    <scope>NUCLEOTIDE SEQUENCE [LARGE SCALE GENOMIC DNA]</scope>
    <source>
        <strain evidence="9 10">KCTC 15736</strain>
    </source>
</reference>
<dbReference type="InterPro" id="IPR000868">
    <property type="entry name" value="Isochorismatase-like_dom"/>
</dbReference>
<evidence type="ECO:0000313" key="9">
    <source>
        <dbReference type="EMBL" id="GCB30260.1"/>
    </source>
</evidence>
<dbReference type="PANTHER" id="PTHR11080">
    <property type="entry name" value="PYRAZINAMIDASE/NICOTINAMIDASE"/>
    <property type="match status" value="1"/>
</dbReference>
<keyword evidence="4" id="KW-0378">Hydrolase</keyword>
<dbReference type="Proteomes" id="UP000287361">
    <property type="component" value="Unassembled WGS sequence"/>
</dbReference>
<feature type="domain" description="Isochorismatase-like" evidence="8">
    <location>
        <begin position="4"/>
        <end position="171"/>
    </location>
</feature>
<keyword evidence="2" id="KW-0662">Pyridine nucleotide biosynthesis</keyword>
<comment type="pathway">
    <text evidence="5">Cofactor biosynthesis; nicotinate biosynthesis; nicotinate from nicotinamide: step 1/1.</text>
</comment>
<comment type="similarity">
    <text evidence="1">Belongs to the isochorismatase family.</text>
</comment>
<evidence type="ECO:0000256" key="4">
    <source>
        <dbReference type="ARBA" id="ARBA00022801"/>
    </source>
</evidence>
<organism evidence="9 10">
    <name type="scientific">Anaerotignum faecicola</name>
    <dbReference type="NCBI Taxonomy" id="2358141"/>
    <lineage>
        <taxon>Bacteria</taxon>
        <taxon>Bacillati</taxon>
        <taxon>Bacillota</taxon>
        <taxon>Clostridia</taxon>
        <taxon>Lachnospirales</taxon>
        <taxon>Anaerotignaceae</taxon>
        <taxon>Anaerotignum</taxon>
    </lineage>
</organism>
<keyword evidence="10" id="KW-1185">Reference proteome</keyword>
<dbReference type="PANTHER" id="PTHR11080:SF2">
    <property type="entry name" value="LD05707P"/>
    <property type="match status" value="1"/>
</dbReference>
<dbReference type="OrthoDB" id="9796485at2"/>
<keyword evidence="3" id="KW-0479">Metal-binding</keyword>
<proteinExistence type="inferred from homology"/>
<comment type="caution">
    <text evidence="9">The sequence shown here is derived from an EMBL/GenBank/DDBJ whole genome shotgun (WGS) entry which is preliminary data.</text>
</comment>
<gene>
    <name evidence="9" type="primary">ycgH</name>
    <name evidence="9" type="ORF">KGMB03357_19210</name>
</gene>
<dbReference type="RefSeq" id="WP_118578741.1">
    <property type="nucleotide sequence ID" value="NZ_DAVZTY010000085.1"/>
</dbReference>
<dbReference type="GeneID" id="86194930"/>
<dbReference type="InterPro" id="IPR052347">
    <property type="entry name" value="Isochorismatase_Nicotinamidase"/>
</dbReference>
<evidence type="ECO:0000256" key="5">
    <source>
        <dbReference type="ARBA" id="ARBA00037900"/>
    </source>
</evidence>
<evidence type="ECO:0000259" key="8">
    <source>
        <dbReference type="Pfam" id="PF00857"/>
    </source>
</evidence>
<dbReference type="InterPro" id="IPR036380">
    <property type="entry name" value="Isochorismatase-like_sf"/>
</dbReference>
<evidence type="ECO:0000256" key="1">
    <source>
        <dbReference type="ARBA" id="ARBA00006336"/>
    </source>
</evidence>
<dbReference type="Gene3D" id="3.40.50.850">
    <property type="entry name" value="Isochorismatase-like"/>
    <property type="match status" value="1"/>
</dbReference>
<dbReference type="Pfam" id="PF00857">
    <property type="entry name" value="Isochorismatase"/>
    <property type="match status" value="1"/>
</dbReference>
<evidence type="ECO:0000256" key="7">
    <source>
        <dbReference type="ARBA" id="ARBA00043224"/>
    </source>
</evidence>
<dbReference type="EMBL" id="BHVZ01000012">
    <property type="protein sequence ID" value="GCB30260.1"/>
    <property type="molecule type" value="Genomic_DNA"/>
</dbReference>
<evidence type="ECO:0000256" key="3">
    <source>
        <dbReference type="ARBA" id="ARBA00022723"/>
    </source>
</evidence>
<evidence type="ECO:0000256" key="6">
    <source>
        <dbReference type="ARBA" id="ARBA00039017"/>
    </source>
</evidence>
<dbReference type="GO" id="GO:0008936">
    <property type="term" value="F:nicotinamidase activity"/>
    <property type="evidence" value="ECO:0007669"/>
    <property type="project" value="UniProtKB-EC"/>
</dbReference>
<evidence type="ECO:0000256" key="2">
    <source>
        <dbReference type="ARBA" id="ARBA00022642"/>
    </source>
</evidence>
<dbReference type="SUPFAM" id="SSF52499">
    <property type="entry name" value="Isochorismatase-like hydrolases"/>
    <property type="match status" value="1"/>
</dbReference>